<evidence type="ECO:0000313" key="2">
    <source>
        <dbReference type="EMBL" id="CAH0722339.1"/>
    </source>
</evidence>
<dbReference type="OrthoDB" id="9942861at2759"/>
<name>A0A8J9Y9F2_9NEOP</name>
<dbReference type="SUPFAM" id="SSF48371">
    <property type="entry name" value="ARM repeat"/>
    <property type="match status" value="1"/>
</dbReference>
<proteinExistence type="predicted"/>
<reference evidence="2" key="1">
    <citation type="submission" date="2021-12" db="EMBL/GenBank/DDBJ databases">
        <authorList>
            <person name="Martin H S."/>
        </authorList>
    </citation>
    <scope>NUCLEOTIDE SEQUENCE</scope>
</reference>
<dbReference type="InterPro" id="IPR011989">
    <property type="entry name" value="ARM-like"/>
</dbReference>
<evidence type="ECO:0008006" key="4">
    <source>
        <dbReference type="Google" id="ProtNLM"/>
    </source>
</evidence>
<protein>
    <recommendedName>
        <fullName evidence="4">Protein-associating with the carboxyl-terminal domain of ezrin</fullName>
    </recommendedName>
</protein>
<feature type="non-terminal residue" evidence="2">
    <location>
        <position position="649"/>
    </location>
</feature>
<dbReference type="AlphaFoldDB" id="A0A8J9Y9F2"/>
<dbReference type="SUPFAM" id="SSF56112">
    <property type="entry name" value="Protein kinase-like (PK-like)"/>
    <property type="match status" value="1"/>
</dbReference>
<sequence length="649" mass="74249">MGNETSHLNGLEIEEKAIETTDFWSHYQATINDSCRYFSLKSDGSVSVFKGESVLGPLWTVCTPLEKFSNNLLKYRHPCIVRYISSWQQRSTFHLATEYIQPLAHVLALQTPLQICIGLNNILQALVFLHEQAGMSHNNVGVSSIYISGDGQWKLAGLQYLCIFTELNSTYLKQARIHRYDKAIDPNEESYEITSKVDQYAFAVLVEDVFKGHSDDEVPHLKEFKKYCRNCLQNPDPNKRPILSEVLRDNFFNHEFISIYKFLNFLPLKSEDERSEFFASILNNLKCFDEETIAKQLGGLLLSRLTLLDTTARKEVLPFILKPKNDRMQNGECSGFFQLSTFKEHVKPRLLQLFGVRDSQIRKLLLYHFTKFVHVFTHEELSQHILPELLLGIKDTDDTLVASTLICLSELVPILGADTVVGGKRSKLFTDGRPKSQANNTKSNVRHVNSVYTANKVLEEFYCSEPVHPDHENTHTYEQAITLKERPSPVGGESIDNEVYVAGNSQKNNVDSEDDWDDWDNNPNRQLGTVDLEQRDAYHIDMAIDTEFPKSLVNIIIKNEQPPTVRSTLLQKAALEAKKNIVDISELDIKNQKVDATKKKDDVDFFADMMPVIEKQKIVTVVETQNFNKLDFVPAEADETEDWGENWNE</sequence>
<dbReference type="InterPro" id="IPR016024">
    <property type="entry name" value="ARM-type_fold"/>
</dbReference>
<dbReference type="Proteomes" id="UP000838878">
    <property type="component" value="Chromosome 3"/>
</dbReference>
<organism evidence="2 3">
    <name type="scientific">Brenthis ino</name>
    <name type="common">lesser marbled fritillary</name>
    <dbReference type="NCBI Taxonomy" id="405034"/>
    <lineage>
        <taxon>Eukaryota</taxon>
        <taxon>Metazoa</taxon>
        <taxon>Ecdysozoa</taxon>
        <taxon>Arthropoda</taxon>
        <taxon>Hexapoda</taxon>
        <taxon>Insecta</taxon>
        <taxon>Pterygota</taxon>
        <taxon>Neoptera</taxon>
        <taxon>Endopterygota</taxon>
        <taxon>Lepidoptera</taxon>
        <taxon>Glossata</taxon>
        <taxon>Ditrysia</taxon>
        <taxon>Papilionoidea</taxon>
        <taxon>Nymphalidae</taxon>
        <taxon>Heliconiinae</taxon>
        <taxon>Argynnini</taxon>
        <taxon>Brenthis</taxon>
    </lineage>
</organism>
<evidence type="ECO:0000313" key="3">
    <source>
        <dbReference type="Proteomes" id="UP000838878"/>
    </source>
</evidence>
<feature type="region of interest" description="Disordered" evidence="1">
    <location>
        <begin position="506"/>
        <end position="530"/>
    </location>
</feature>
<dbReference type="EMBL" id="OV170223">
    <property type="protein sequence ID" value="CAH0722339.1"/>
    <property type="molecule type" value="Genomic_DNA"/>
</dbReference>
<dbReference type="PANTHER" id="PTHR12984">
    <property type="entry name" value="SCY1-RELATED S/T PROTEIN KINASE-LIKE"/>
    <property type="match status" value="1"/>
</dbReference>
<feature type="compositionally biased region" description="Acidic residues" evidence="1">
    <location>
        <begin position="511"/>
        <end position="520"/>
    </location>
</feature>
<dbReference type="PANTHER" id="PTHR12984:SF15">
    <property type="entry name" value="PROTEIN-ASSOCIATING WITH THE CARBOXYL-TERMINAL DOMAIN OF EZRIN"/>
    <property type="match status" value="1"/>
</dbReference>
<accession>A0A8J9Y9F2</accession>
<keyword evidence="3" id="KW-1185">Reference proteome</keyword>
<gene>
    <name evidence="2" type="ORF">BINO364_LOCUS8313</name>
</gene>
<dbReference type="InterPro" id="IPR051177">
    <property type="entry name" value="CIK-Related_Protein"/>
</dbReference>
<dbReference type="Gene3D" id="1.25.10.10">
    <property type="entry name" value="Leucine-rich Repeat Variant"/>
    <property type="match status" value="1"/>
</dbReference>
<dbReference type="InterPro" id="IPR011009">
    <property type="entry name" value="Kinase-like_dom_sf"/>
</dbReference>
<dbReference type="Gene3D" id="1.10.510.10">
    <property type="entry name" value="Transferase(Phosphotransferase) domain 1"/>
    <property type="match status" value="1"/>
</dbReference>
<evidence type="ECO:0000256" key="1">
    <source>
        <dbReference type="SAM" id="MobiDB-lite"/>
    </source>
</evidence>